<comment type="caution">
    <text evidence="2">The sequence shown here is derived from an EMBL/GenBank/DDBJ whole genome shotgun (WGS) entry which is preliminary data.</text>
</comment>
<protein>
    <submittedName>
        <fullName evidence="2">SCO family protein</fullName>
    </submittedName>
</protein>
<dbReference type="Gene3D" id="3.40.30.10">
    <property type="entry name" value="Glutaredoxin"/>
    <property type="match status" value="1"/>
</dbReference>
<dbReference type="PROSITE" id="PS51257">
    <property type="entry name" value="PROKAR_LIPOPROTEIN"/>
    <property type="match status" value="1"/>
</dbReference>
<evidence type="ECO:0000256" key="1">
    <source>
        <dbReference type="ARBA" id="ARBA00010996"/>
    </source>
</evidence>
<evidence type="ECO:0000313" key="3">
    <source>
        <dbReference type="Proteomes" id="UP000676776"/>
    </source>
</evidence>
<dbReference type="Proteomes" id="UP000676776">
    <property type="component" value="Unassembled WGS sequence"/>
</dbReference>
<dbReference type="InterPro" id="IPR036249">
    <property type="entry name" value="Thioredoxin-like_sf"/>
</dbReference>
<keyword evidence="3" id="KW-1185">Reference proteome</keyword>
<dbReference type="PANTHER" id="PTHR12151:SF25">
    <property type="entry name" value="LINALOOL DEHYDRATASE_ISOMERASE DOMAIN-CONTAINING PROTEIN"/>
    <property type="match status" value="1"/>
</dbReference>
<dbReference type="SUPFAM" id="SSF52833">
    <property type="entry name" value="Thioredoxin-like"/>
    <property type="match status" value="1"/>
</dbReference>
<dbReference type="EMBL" id="JAGEVF010000013">
    <property type="protein sequence ID" value="MBO3117838.1"/>
    <property type="molecule type" value="Genomic_DNA"/>
</dbReference>
<gene>
    <name evidence="2" type="ORF">J4050_13860</name>
</gene>
<organism evidence="2 3">
    <name type="scientific">Winogradskyella pelagia</name>
    <dbReference type="NCBI Taxonomy" id="2819984"/>
    <lineage>
        <taxon>Bacteria</taxon>
        <taxon>Pseudomonadati</taxon>
        <taxon>Bacteroidota</taxon>
        <taxon>Flavobacteriia</taxon>
        <taxon>Flavobacteriales</taxon>
        <taxon>Flavobacteriaceae</taxon>
        <taxon>Winogradskyella</taxon>
    </lineage>
</organism>
<accession>A0ABS3T510</accession>
<dbReference type="Pfam" id="PF02630">
    <property type="entry name" value="SCO1-SenC"/>
    <property type="match status" value="1"/>
</dbReference>
<dbReference type="PANTHER" id="PTHR12151">
    <property type="entry name" value="ELECTRON TRANSPORT PROTIN SCO1/SENC FAMILY MEMBER"/>
    <property type="match status" value="1"/>
</dbReference>
<evidence type="ECO:0000313" key="2">
    <source>
        <dbReference type="EMBL" id="MBO3117838.1"/>
    </source>
</evidence>
<reference evidence="2 3" key="1">
    <citation type="submission" date="2021-03" db="EMBL/GenBank/DDBJ databases">
        <title>Winogradskyella sp. nov., isolated from costal sediment.</title>
        <authorList>
            <person name="Gao C."/>
        </authorList>
    </citation>
    <scope>NUCLEOTIDE SEQUENCE [LARGE SCALE GENOMIC DNA]</scope>
    <source>
        <strain evidence="2 3">DF17</strain>
    </source>
</reference>
<sequence length="198" mass="22783">MRLSVFLIFLISVSCKSIENELPILSYTINDSGTKDYYSVSYKEDVFTNELGQSFTTRDLEGKVVIANFFFTRCPSICPPMRKTLIDVAQEFSEAENLMLISHTIDFKNDSVEILKEYAKATGIPHKKWQFLRAPKVQTEAQAKQLMTNIRANDDETDFYHSSYLTLIDNKQQIRGFYNALTNADIVRLKNDINLLLN</sequence>
<proteinExistence type="inferred from homology"/>
<dbReference type="InterPro" id="IPR003782">
    <property type="entry name" value="SCO1/SenC"/>
</dbReference>
<comment type="similarity">
    <text evidence="1">Belongs to the SCO1/2 family.</text>
</comment>
<dbReference type="RefSeq" id="WP_208155193.1">
    <property type="nucleotide sequence ID" value="NZ_JAGEVF010000013.1"/>
</dbReference>
<dbReference type="CDD" id="cd02968">
    <property type="entry name" value="SCO"/>
    <property type="match status" value="1"/>
</dbReference>
<name>A0ABS3T510_9FLAO</name>